<protein>
    <submittedName>
        <fullName evidence="1">Uncharacterized protein</fullName>
    </submittedName>
</protein>
<sequence length="87" mass="9911">MTYRLMQLAPGAYDLLLHDTIVASVVRNGSRQPYTWTAELLEDLPRSQRPAPFRNIEHDFPSLDELCAWLGHPKVKTNNRHTAAQGL</sequence>
<comment type="caution">
    <text evidence="1">The sequence shown here is derived from an EMBL/GenBank/DDBJ whole genome shotgun (WGS) entry which is preliminary data.</text>
</comment>
<organism evidence="1 2">
    <name type="scientific">Microvirga lupini</name>
    <dbReference type="NCBI Taxonomy" id="420324"/>
    <lineage>
        <taxon>Bacteria</taxon>
        <taxon>Pseudomonadati</taxon>
        <taxon>Pseudomonadota</taxon>
        <taxon>Alphaproteobacteria</taxon>
        <taxon>Hyphomicrobiales</taxon>
        <taxon>Methylobacteriaceae</taxon>
        <taxon>Microvirga</taxon>
    </lineage>
</organism>
<keyword evidence="2" id="KW-1185">Reference proteome</keyword>
<accession>A0A7W4VPJ2</accession>
<proteinExistence type="predicted"/>
<evidence type="ECO:0000313" key="1">
    <source>
        <dbReference type="EMBL" id="MBB3020973.1"/>
    </source>
</evidence>
<dbReference type="Proteomes" id="UP000532010">
    <property type="component" value="Unassembled WGS sequence"/>
</dbReference>
<dbReference type="AlphaFoldDB" id="A0A7W4VPJ2"/>
<dbReference type="EMBL" id="JACHWB010000006">
    <property type="protein sequence ID" value="MBB3020973.1"/>
    <property type="molecule type" value="Genomic_DNA"/>
</dbReference>
<dbReference type="RefSeq" id="WP_183453409.1">
    <property type="nucleotide sequence ID" value="NZ_JACHWB010000006.1"/>
</dbReference>
<gene>
    <name evidence="1" type="ORF">FHR70_004061</name>
</gene>
<name>A0A7W4VPJ2_9HYPH</name>
<evidence type="ECO:0000313" key="2">
    <source>
        <dbReference type="Proteomes" id="UP000532010"/>
    </source>
</evidence>
<reference evidence="1 2" key="1">
    <citation type="submission" date="2020-08" db="EMBL/GenBank/DDBJ databases">
        <title>The Agave Microbiome: Exploring the role of microbial communities in plant adaptations to desert environments.</title>
        <authorList>
            <person name="Partida-Martinez L.P."/>
        </authorList>
    </citation>
    <scope>NUCLEOTIDE SEQUENCE [LARGE SCALE GENOMIC DNA]</scope>
    <source>
        <strain evidence="1 2">AT3.9</strain>
    </source>
</reference>